<organism evidence="5 6">
    <name type="scientific">Candidatus Ureaplasma intestinipullorum</name>
    <dbReference type="NCBI Taxonomy" id="2838770"/>
    <lineage>
        <taxon>Bacteria</taxon>
        <taxon>Bacillati</taxon>
        <taxon>Mycoplasmatota</taxon>
        <taxon>Mycoplasmoidales</taxon>
        <taxon>Mycoplasmoidaceae</taxon>
        <taxon>Ureaplasma</taxon>
    </lineage>
</organism>
<dbReference type="GO" id="GO:0015031">
    <property type="term" value="P:protein transport"/>
    <property type="evidence" value="ECO:0007669"/>
    <property type="project" value="InterPro"/>
</dbReference>
<comment type="caution">
    <text evidence="5">The sequence shown here is derived from an EMBL/GenBank/DDBJ whole genome shotgun (WGS) entry which is preliminary data.</text>
</comment>
<keyword evidence="2" id="KW-0413">Isomerase</keyword>
<dbReference type="InterPro" id="IPR037041">
    <property type="entry name" value="Trigger_fac_C_sf"/>
</dbReference>
<proteinExistence type="predicted"/>
<evidence type="ECO:0000313" key="5">
    <source>
        <dbReference type="EMBL" id="MBU3830629.1"/>
    </source>
</evidence>
<protein>
    <recommendedName>
        <fullName evidence="4">Trigger factor C-terminal domain-containing protein</fullName>
    </recommendedName>
</protein>
<dbReference type="Pfam" id="PF05698">
    <property type="entry name" value="Trigger_C"/>
    <property type="match status" value="1"/>
</dbReference>
<dbReference type="SUPFAM" id="SSF109998">
    <property type="entry name" value="Triger factor/SurA peptide-binding domain-like"/>
    <property type="match status" value="1"/>
</dbReference>
<keyword evidence="1" id="KW-0697">Rotamase</keyword>
<accession>A0A9E2NXK8</accession>
<reference evidence="5" key="2">
    <citation type="submission" date="2021-04" db="EMBL/GenBank/DDBJ databases">
        <authorList>
            <person name="Gilroy R."/>
        </authorList>
    </citation>
    <scope>NUCLEOTIDE SEQUENCE</scope>
    <source>
        <strain evidence="5">A5-1222</strain>
    </source>
</reference>
<evidence type="ECO:0000313" key="6">
    <source>
        <dbReference type="Proteomes" id="UP000824247"/>
    </source>
</evidence>
<feature type="coiled-coil region" evidence="3">
    <location>
        <begin position="176"/>
        <end position="203"/>
    </location>
</feature>
<dbReference type="GO" id="GO:0003755">
    <property type="term" value="F:peptidyl-prolyl cis-trans isomerase activity"/>
    <property type="evidence" value="ECO:0007669"/>
    <property type="project" value="UniProtKB-KW"/>
</dbReference>
<dbReference type="AlphaFoldDB" id="A0A9E2NXK8"/>
<evidence type="ECO:0000256" key="1">
    <source>
        <dbReference type="ARBA" id="ARBA00023110"/>
    </source>
</evidence>
<evidence type="ECO:0000256" key="2">
    <source>
        <dbReference type="ARBA" id="ARBA00023235"/>
    </source>
</evidence>
<dbReference type="InterPro" id="IPR027304">
    <property type="entry name" value="Trigger_fact/SurA_dom_sf"/>
</dbReference>
<evidence type="ECO:0000259" key="4">
    <source>
        <dbReference type="Pfam" id="PF05698"/>
    </source>
</evidence>
<keyword evidence="3" id="KW-0175">Coiled coil</keyword>
<dbReference type="EMBL" id="JAHLFM010000008">
    <property type="protein sequence ID" value="MBU3830629.1"/>
    <property type="molecule type" value="Genomic_DNA"/>
</dbReference>
<feature type="domain" description="Trigger factor C-terminal" evidence="4">
    <location>
        <begin position="99"/>
        <end position="176"/>
    </location>
</feature>
<reference evidence="5" key="1">
    <citation type="journal article" date="2021" name="PeerJ">
        <title>Extensive microbial diversity within the chicken gut microbiome revealed by metagenomics and culture.</title>
        <authorList>
            <person name="Gilroy R."/>
            <person name="Ravi A."/>
            <person name="Getino M."/>
            <person name="Pursley I."/>
            <person name="Horton D.L."/>
            <person name="Alikhan N.F."/>
            <person name="Baker D."/>
            <person name="Gharbi K."/>
            <person name="Hall N."/>
            <person name="Watson M."/>
            <person name="Adriaenssens E.M."/>
            <person name="Foster-Nyarko E."/>
            <person name="Jarju S."/>
            <person name="Secka A."/>
            <person name="Antonio M."/>
            <person name="Oren A."/>
            <person name="Chaudhuri R.R."/>
            <person name="La Ragione R."/>
            <person name="Hildebrand F."/>
            <person name="Pallen M.J."/>
        </authorList>
    </citation>
    <scope>NUCLEOTIDE SEQUENCE</scope>
    <source>
        <strain evidence="5">A5-1222</strain>
    </source>
</reference>
<dbReference type="Proteomes" id="UP000824247">
    <property type="component" value="Unassembled WGS sequence"/>
</dbReference>
<evidence type="ECO:0000256" key="3">
    <source>
        <dbReference type="SAM" id="Coils"/>
    </source>
</evidence>
<dbReference type="GO" id="GO:0006457">
    <property type="term" value="P:protein folding"/>
    <property type="evidence" value="ECO:0007669"/>
    <property type="project" value="InterPro"/>
</dbReference>
<gene>
    <name evidence="5" type="ORF">H9897_00490</name>
</gene>
<name>A0A9E2NXK8_9BACT</name>
<dbReference type="Gene3D" id="1.10.3120.10">
    <property type="entry name" value="Trigger factor, C-terminal domain"/>
    <property type="match status" value="1"/>
</dbReference>
<dbReference type="InterPro" id="IPR008880">
    <property type="entry name" value="Trigger_fac_C"/>
</dbReference>
<sequence>MPVLKSKILNKRDIDWTHKIILTDLKIDPRVLEMHRQRIDTIFASLPVEKRSQQLHNIILRDNLFSKAMDFILPCYDFEFNSEDVDEIAKGVIATYGDDKKDHANEIAKKMISKALIFNDLQKTYNIEITDEELMNILQDYYQNTNQPIRDFMEDSEKFNNAKHTLLEEKTIAFIIDKFEKDLSELEKKMQELINKNQQEQNNDK</sequence>